<reference evidence="2" key="1">
    <citation type="journal article" date="2011" name="Nat. Biotechnol.">
        <title>The genomic sequence of the Chinese hamster ovary (CHO)-K1 cell line.</title>
        <authorList>
            <person name="Xu X."/>
            <person name="Nagarajan H."/>
            <person name="Lewis N.E."/>
            <person name="Pan S."/>
            <person name="Cai Z."/>
            <person name="Liu X."/>
            <person name="Chen W."/>
            <person name="Xie M."/>
            <person name="Wang W."/>
            <person name="Hammond S."/>
            <person name="Andersen M.R."/>
            <person name="Neff N."/>
            <person name="Passarelli B."/>
            <person name="Koh W."/>
            <person name="Fan H.C."/>
            <person name="Wang J."/>
            <person name="Gui Y."/>
            <person name="Lee K.H."/>
            <person name="Betenbaugh M.J."/>
            <person name="Quake S.R."/>
            <person name="Famili I."/>
            <person name="Palsson B.O."/>
            <person name="Wang J."/>
        </authorList>
    </citation>
    <scope>NUCLEOTIDE SEQUENCE [LARGE SCALE GENOMIC DNA]</scope>
    <source>
        <strain evidence="2">CHO K1 cell line</strain>
    </source>
</reference>
<name>G3H505_CRIGR</name>
<dbReference type="Proteomes" id="UP000001075">
    <property type="component" value="Unassembled WGS sequence"/>
</dbReference>
<gene>
    <name evidence="1" type="ORF">I79_005370</name>
</gene>
<sequence>MCIINVLNQNGIKHIKSKLTLICDFNECHISISQLIHDFNECHISISQVTTIMLFQINIATHIPYQGKF</sequence>
<proteinExistence type="predicted"/>
<evidence type="ECO:0000313" key="2">
    <source>
        <dbReference type="Proteomes" id="UP000001075"/>
    </source>
</evidence>
<evidence type="ECO:0000313" key="1">
    <source>
        <dbReference type="EMBL" id="EGV92628.1"/>
    </source>
</evidence>
<dbReference type="EMBL" id="JH000150">
    <property type="protein sequence ID" value="EGV92628.1"/>
    <property type="molecule type" value="Genomic_DNA"/>
</dbReference>
<dbReference type="InParanoid" id="G3H505"/>
<dbReference type="AlphaFoldDB" id="G3H505"/>
<accession>G3H505</accession>
<protein>
    <submittedName>
        <fullName evidence="1">Uncharacterized protein</fullName>
    </submittedName>
</protein>
<organism evidence="1 2">
    <name type="scientific">Cricetulus griseus</name>
    <name type="common">Chinese hamster</name>
    <name type="synonym">Cricetulus barabensis griseus</name>
    <dbReference type="NCBI Taxonomy" id="10029"/>
    <lineage>
        <taxon>Eukaryota</taxon>
        <taxon>Metazoa</taxon>
        <taxon>Chordata</taxon>
        <taxon>Craniata</taxon>
        <taxon>Vertebrata</taxon>
        <taxon>Euteleostomi</taxon>
        <taxon>Mammalia</taxon>
        <taxon>Eutheria</taxon>
        <taxon>Euarchontoglires</taxon>
        <taxon>Glires</taxon>
        <taxon>Rodentia</taxon>
        <taxon>Myomorpha</taxon>
        <taxon>Muroidea</taxon>
        <taxon>Cricetidae</taxon>
        <taxon>Cricetinae</taxon>
        <taxon>Cricetulus</taxon>
    </lineage>
</organism>